<organism evidence="2 3">
    <name type="scientific">Ornithinimicrobium kibberense</name>
    <dbReference type="NCBI Taxonomy" id="282060"/>
    <lineage>
        <taxon>Bacteria</taxon>
        <taxon>Bacillati</taxon>
        <taxon>Actinomycetota</taxon>
        <taxon>Actinomycetes</taxon>
        <taxon>Micrococcales</taxon>
        <taxon>Ornithinimicrobiaceae</taxon>
        <taxon>Ornithinimicrobium</taxon>
    </lineage>
</organism>
<sequence>MVKGGRRQRSVSEDEMVLADLEGAEVASATVSYARERRRRQGRERWGQLQRIAEVYGLGEPDAFDDVRLRVLHEVVAYVDEHVWRDAIDDVRRHILEDDDGDGWFPDVAERRRAGMPVERPVGIDDDPARSLAAREDALFQPPRHAISDMTMTQNDAVTRARSHLEDEGSSMVVDEESICPNPYLDLWLVDYTDPEHPGEPLDGGGPIIVLADGRTYQLGGGPGRPRELLGAVLPPDDEWE</sequence>
<reference evidence="2 3" key="1">
    <citation type="submission" date="2024-09" db="EMBL/GenBank/DDBJ databases">
        <authorList>
            <person name="Sun Q."/>
            <person name="Mori K."/>
        </authorList>
    </citation>
    <scope>NUCLEOTIDE SEQUENCE [LARGE SCALE GENOMIC DNA]</scope>
    <source>
        <strain evidence="2 3">JCM 12763</strain>
    </source>
</reference>
<dbReference type="EMBL" id="JBHMAX010000017">
    <property type="protein sequence ID" value="MFB9732362.1"/>
    <property type="molecule type" value="Genomic_DNA"/>
</dbReference>
<evidence type="ECO:0000313" key="3">
    <source>
        <dbReference type="Proteomes" id="UP001589613"/>
    </source>
</evidence>
<feature type="region of interest" description="Disordered" evidence="1">
    <location>
        <begin position="220"/>
        <end position="241"/>
    </location>
</feature>
<protein>
    <recommendedName>
        <fullName evidence="4">Immunity protein 35 of polymorphic toxin system</fullName>
    </recommendedName>
</protein>
<proteinExistence type="predicted"/>
<dbReference type="Proteomes" id="UP001589613">
    <property type="component" value="Unassembled WGS sequence"/>
</dbReference>
<evidence type="ECO:0000256" key="1">
    <source>
        <dbReference type="SAM" id="MobiDB-lite"/>
    </source>
</evidence>
<evidence type="ECO:0000313" key="2">
    <source>
        <dbReference type="EMBL" id="MFB9732362.1"/>
    </source>
</evidence>
<accession>A0ABV5V3I4</accession>
<dbReference type="RefSeq" id="WP_141338566.1">
    <property type="nucleotide sequence ID" value="NZ_JBHMAX010000017.1"/>
</dbReference>
<keyword evidence="3" id="KW-1185">Reference proteome</keyword>
<evidence type="ECO:0008006" key="4">
    <source>
        <dbReference type="Google" id="ProtNLM"/>
    </source>
</evidence>
<name>A0ABV5V3I4_9MICO</name>
<comment type="caution">
    <text evidence="2">The sequence shown here is derived from an EMBL/GenBank/DDBJ whole genome shotgun (WGS) entry which is preliminary data.</text>
</comment>
<gene>
    <name evidence="2" type="ORF">ACFFN0_09930</name>
</gene>